<evidence type="ECO:0000313" key="3">
    <source>
        <dbReference type="EMBL" id="CAJ1966415.1"/>
    </source>
</evidence>
<feature type="region of interest" description="Disordered" evidence="2">
    <location>
        <begin position="1"/>
        <end position="34"/>
    </location>
</feature>
<feature type="coiled-coil region" evidence="1">
    <location>
        <begin position="70"/>
        <end position="97"/>
    </location>
</feature>
<comment type="caution">
    <text evidence="3">The sequence shown here is derived from an EMBL/GenBank/DDBJ whole genome shotgun (WGS) entry which is preliminary data.</text>
</comment>
<organism evidence="3 4">
    <name type="scientific">Cylindrotheca closterium</name>
    <dbReference type="NCBI Taxonomy" id="2856"/>
    <lineage>
        <taxon>Eukaryota</taxon>
        <taxon>Sar</taxon>
        <taxon>Stramenopiles</taxon>
        <taxon>Ochrophyta</taxon>
        <taxon>Bacillariophyta</taxon>
        <taxon>Bacillariophyceae</taxon>
        <taxon>Bacillariophycidae</taxon>
        <taxon>Bacillariales</taxon>
        <taxon>Bacillariaceae</taxon>
        <taxon>Cylindrotheca</taxon>
    </lineage>
</organism>
<evidence type="ECO:0000313" key="4">
    <source>
        <dbReference type="Proteomes" id="UP001295423"/>
    </source>
</evidence>
<proteinExistence type="predicted"/>
<dbReference type="AlphaFoldDB" id="A0AAD2JN85"/>
<dbReference type="EMBL" id="CAKOGP040002280">
    <property type="protein sequence ID" value="CAJ1966415.1"/>
    <property type="molecule type" value="Genomic_DNA"/>
</dbReference>
<gene>
    <name evidence="3" type="ORF">CYCCA115_LOCUS21999</name>
</gene>
<keyword evidence="1" id="KW-0175">Coiled coil</keyword>
<keyword evidence="4" id="KW-1185">Reference proteome</keyword>
<sequence>MERYHSSNNRESRKNPFREEMKRSNKASSATERKKLEIIEAHERLTKLSGHYEVCIANIRNKLNEYQEIVESIDHMIQSVRLEKEDLKEKLMERNNVAANPTITI</sequence>
<evidence type="ECO:0000256" key="2">
    <source>
        <dbReference type="SAM" id="MobiDB-lite"/>
    </source>
</evidence>
<protein>
    <submittedName>
        <fullName evidence="3">Uncharacterized protein</fullName>
    </submittedName>
</protein>
<evidence type="ECO:0000256" key="1">
    <source>
        <dbReference type="SAM" id="Coils"/>
    </source>
</evidence>
<feature type="compositionally biased region" description="Basic and acidic residues" evidence="2">
    <location>
        <begin position="1"/>
        <end position="23"/>
    </location>
</feature>
<dbReference type="Proteomes" id="UP001295423">
    <property type="component" value="Unassembled WGS sequence"/>
</dbReference>
<name>A0AAD2JN85_9STRA</name>
<accession>A0AAD2JN85</accession>
<reference evidence="3" key="1">
    <citation type="submission" date="2023-08" db="EMBL/GenBank/DDBJ databases">
        <authorList>
            <person name="Audoor S."/>
            <person name="Bilcke G."/>
        </authorList>
    </citation>
    <scope>NUCLEOTIDE SEQUENCE</scope>
</reference>